<proteinExistence type="predicted"/>
<comment type="caution">
    <text evidence="2">The sequence shown here is derived from an EMBL/GenBank/DDBJ whole genome shotgun (WGS) entry which is preliminary data.</text>
</comment>
<name>A0ABT3U2L9_9ACTN</name>
<dbReference type="RefSeq" id="WP_266604603.1">
    <property type="nucleotide sequence ID" value="NZ_JAPHNL010000314.1"/>
</dbReference>
<organism evidence="2 3">
    <name type="scientific">Streptomyces beihaiensis</name>
    <dbReference type="NCBI Taxonomy" id="2984495"/>
    <lineage>
        <taxon>Bacteria</taxon>
        <taxon>Bacillati</taxon>
        <taxon>Actinomycetota</taxon>
        <taxon>Actinomycetes</taxon>
        <taxon>Kitasatosporales</taxon>
        <taxon>Streptomycetaceae</taxon>
        <taxon>Streptomyces</taxon>
    </lineage>
</organism>
<evidence type="ECO:0000313" key="3">
    <source>
        <dbReference type="Proteomes" id="UP001163064"/>
    </source>
</evidence>
<gene>
    <name evidence="2" type="ORF">OFY01_28100</name>
</gene>
<keyword evidence="3" id="KW-1185">Reference proteome</keyword>
<evidence type="ECO:0000256" key="1">
    <source>
        <dbReference type="SAM" id="MobiDB-lite"/>
    </source>
</evidence>
<reference evidence="2" key="1">
    <citation type="submission" date="2022-10" db="EMBL/GenBank/DDBJ databases">
        <title>Streptomyces beihaiensis sp. nov., a chitin degrading actinobacterium, isolated from shrimp pond soil.</title>
        <authorList>
            <person name="Xie J."/>
            <person name="Shen N."/>
        </authorList>
    </citation>
    <scope>NUCLEOTIDE SEQUENCE</scope>
    <source>
        <strain evidence="2">GXMU-J5</strain>
    </source>
</reference>
<dbReference type="EMBL" id="JAPHNL010000314">
    <property type="protein sequence ID" value="MCX3063557.1"/>
    <property type="molecule type" value="Genomic_DNA"/>
</dbReference>
<evidence type="ECO:0000313" key="2">
    <source>
        <dbReference type="EMBL" id="MCX3063557.1"/>
    </source>
</evidence>
<feature type="region of interest" description="Disordered" evidence="1">
    <location>
        <begin position="1"/>
        <end position="25"/>
    </location>
</feature>
<sequence>MHGATSAASRPTRHDSAPHTPGVFEHVPIAAGRALVGPSDGAVELGPDYV</sequence>
<dbReference type="Proteomes" id="UP001163064">
    <property type="component" value="Unassembled WGS sequence"/>
</dbReference>
<protein>
    <submittedName>
        <fullName evidence="2">Uncharacterized protein</fullName>
    </submittedName>
</protein>
<accession>A0ABT3U2L9</accession>